<accession>A0A6M6DZL0</accession>
<evidence type="ECO:0000256" key="1">
    <source>
        <dbReference type="SAM" id="Phobius"/>
    </source>
</evidence>
<dbReference type="EMBL" id="CP045272">
    <property type="protein sequence ID" value="QJX78774.1"/>
    <property type="molecule type" value="Genomic_DNA"/>
</dbReference>
<keyword evidence="1" id="KW-1133">Transmembrane helix</keyword>
<feature type="transmembrane region" description="Helical" evidence="1">
    <location>
        <begin position="44"/>
        <end position="64"/>
    </location>
</feature>
<keyword evidence="1" id="KW-0472">Membrane</keyword>
<reference evidence="2 3" key="1">
    <citation type="submission" date="2019-10" db="EMBL/GenBank/DDBJ databases">
        <title>Complete genome sequences for adaption low water activity.</title>
        <authorList>
            <person name="Zhao L."/>
            <person name="Zhong J."/>
        </authorList>
    </citation>
    <scope>NUCLEOTIDE SEQUENCE [LARGE SCALE GENOMIC DNA]</scope>
    <source>
        <strain evidence="2 3">FDU301</strain>
    </source>
</reference>
<protein>
    <submittedName>
        <fullName evidence="2">Uncharacterized protein</fullName>
    </submittedName>
</protein>
<name>A0A6M6DZL0_PRIMG</name>
<keyword evidence="1" id="KW-0812">Transmembrane</keyword>
<dbReference type="AlphaFoldDB" id="A0A6M6DZL0"/>
<feature type="transmembrane region" description="Helical" evidence="1">
    <location>
        <begin position="21"/>
        <end position="38"/>
    </location>
</feature>
<dbReference type="RefSeq" id="WP_171777611.1">
    <property type="nucleotide sequence ID" value="NZ_CP045272.1"/>
</dbReference>
<proteinExistence type="predicted"/>
<gene>
    <name evidence="2" type="ORF">FDZ14_22240</name>
</gene>
<evidence type="ECO:0000313" key="2">
    <source>
        <dbReference type="EMBL" id="QJX78774.1"/>
    </source>
</evidence>
<organism evidence="2 3">
    <name type="scientific">Priestia megaterium</name>
    <name type="common">Bacillus megaterium</name>
    <dbReference type="NCBI Taxonomy" id="1404"/>
    <lineage>
        <taxon>Bacteria</taxon>
        <taxon>Bacillati</taxon>
        <taxon>Bacillota</taxon>
        <taxon>Bacilli</taxon>
        <taxon>Bacillales</taxon>
        <taxon>Bacillaceae</taxon>
        <taxon>Priestia</taxon>
    </lineage>
</organism>
<evidence type="ECO:0000313" key="3">
    <source>
        <dbReference type="Proteomes" id="UP000501076"/>
    </source>
</evidence>
<sequence>MKLFKDASKQEHQNWNKAVSAGFYILLLLLFVNTIMYADNGAELVSSSSMFWTGIIVTFGYQFILNRRSVSKRT</sequence>
<dbReference type="Proteomes" id="UP000501076">
    <property type="component" value="Chromosome"/>
</dbReference>